<feature type="compositionally biased region" description="Basic and acidic residues" evidence="1">
    <location>
        <begin position="25"/>
        <end position="36"/>
    </location>
</feature>
<evidence type="ECO:0000313" key="3">
    <source>
        <dbReference type="Proteomes" id="UP000240621"/>
    </source>
</evidence>
<dbReference type="AlphaFoldDB" id="A0A2P8CFB2"/>
<organism evidence="2 3">
    <name type="scientific">Prolixibacter denitrificans</name>
    <dbReference type="NCBI Taxonomy" id="1541063"/>
    <lineage>
        <taxon>Bacteria</taxon>
        <taxon>Pseudomonadati</taxon>
        <taxon>Bacteroidota</taxon>
        <taxon>Bacteroidia</taxon>
        <taxon>Marinilabiliales</taxon>
        <taxon>Prolixibacteraceae</taxon>
        <taxon>Prolixibacter</taxon>
    </lineage>
</organism>
<proteinExistence type="predicted"/>
<protein>
    <submittedName>
        <fullName evidence="2">Uncharacterized protein</fullName>
    </submittedName>
</protein>
<dbReference type="EMBL" id="PYGC01000003">
    <property type="protein sequence ID" value="PSK83665.1"/>
    <property type="molecule type" value="Genomic_DNA"/>
</dbReference>
<evidence type="ECO:0000256" key="1">
    <source>
        <dbReference type="SAM" id="MobiDB-lite"/>
    </source>
</evidence>
<evidence type="ECO:0000313" key="2">
    <source>
        <dbReference type="EMBL" id="PSK83665.1"/>
    </source>
</evidence>
<reference evidence="2 3" key="1">
    <citation type="submission" date="2018-03" db="EMBL/GenBank/DDBJ databases">
        <title>Genomic Encyclopedia of Archaeal and Bacterial Type Strains, Phase II (KMG-II): from individual species to whole genera.</title>
        <authorList>
            <person name="Goeker M."/>
        </authorList>
    </citation>
    <scope>NUCLEOTIDE SEQUENCE [LARGE SCALE GENOMIC DNA]</scope>
    <source>
        <strain evidence="2 3">DSM 27267</strain>
    </source>
</reference>
<accession>A0A2P8CFB2</accession>
<dbReference type="RefSeq" id="WP_153637066.1">
    <property type="nucleotide sequence ID" value="NZ_BLAU01000001.1"/>
</dbReference>
<feature type="compositionally biased region" description="Basic and acidic residues" evidence="1">
    <location>
        <begin position="1"/>
        <end position="13"/>
    </location>
</feature>
<gene>
    <name evidence="2" type="ORF">CLV93_10380</name>
</gene>
<name>A0A2P8CFB2_9BACT</name>
<dbReference type="Proteomes" id="UP000240621">
    <property type="component" value="Unassembled WGS sequence"/>
</dbReference>
<sequence length="51" mass="5902">MRKEAPMVREDFVKNLPSNPNNRSYIDKFNDSDLRAQPETAKPNLKTSSHL</sequence>
<comment type="caution">
    <text evidence="2">The sequence shown here is derived from an EMBL/GenBank/DDBJ whole genome shotgun (WGS) entry which is preliminary data.</text>
</comment>
<feature type="region of interest" description="Disordered" evidence="1">
    <location>
        <begin position="1"/>
        <end position="51"/>
    </location>
</feature>